<dbReference type="PATRIC" id="fig|45658.8.peg.3786"/>
<keyword evidence="1" id="KW-0732">Signal</keyword>
<accession>A0A1E3WFU6</accession>
<dbReference type="InterPro" id="IPR008962">
    <property type="entry name" value="PapD-like_sf"/>
</dbReference>
<feature type="chain" id="PRO_5009139306" description="Pili assembly chaperone N-terminal domain-containing protein" evidence="1">
    <location>
        <begin position="19"/>
        <end position="231"/>
    </location>
</feature>
<dbReference type="SUPFAM" id="SSF49354">
    <property type="entry name" value="PapD-like"/>
    <property type="match status" value="1"/>
</dbReference>
<comment type="caution">
    <text evidence="2">The sequence shown here is derived from an EMBL/GenBank/DDBJ whole genome shotgun (WGS) entry which is preliminary data.</text>
</comment>
<dbReference type="Proteomes" id="UP000095131">
    <property type="component" value="Unassembled WGS sequence"/>
</dbReference>
<evidence type="ECO:0000313" key="3">
    <source>
        <dbReference type="Proteomes" id="UP000095131"/>
    </source>
</evidence>
<protein>
    <recommendedName>
        <fullName evidence="4">Pili assembly chaperone N-terminal domain-containing protein</fullName>
    </recommendedName>
</protein>
<dbReference type="AlphaFoldDB" id="A0A1E3WFU6"/>
<reference evidence="2 3" key="1">
    <citation type="submission" date="2016-08" db="EMBL/GenBank/DDBJ databases">
        <title>Genome sequencing of Vibrio scophthalmi strain FP3289, an isolated from Paralichthys olivaceus.</title>
        <authorList>
            <person name="Han H.-J."/>
        </authorList>
    </citation>
    <scope>NUCLEOTIDE SEQUENCE [LARGE SCALE GENOMIC DNA]</scope>
    <source>
        <strain evidence="2 3">FP3289</strain>
    </source>
</reference>
<organism evidence="2 3">
    <name type="scientific">Vibrio scophthalmi</name>
    <dbReference type="NCBI Taxonomy" id="45658"/>
    <lineage>
        <taxon>Bacteria</taxon>
        <taxon>Pseudomonadati</taxon>
        <taxon>Pseudomonadota</taxon>
        <taxon>Gammaproteobacteria</taxon>
        <taxon>Vibrionales</taxon>
        <taxon>Vibrionaceae</taxon>
        <taxon>Vibrio</taxon>
    </lineage>
</organism>
<feature type="signal peptide" evidence="1">
    <location>
        <begin position="1"/>
        <end position="18"/>
    </location>
</feature>
<evidence type="ECO:0000313" key="2">
    <source>
        <dbReference type="EMBL" id="ODS04674.1"/>
    </source>
</evidence>
<dbReference type="EMBL" id="MDCJ01000007">
    <property type="protein sequence ID" value="ODS04674.1"/>
    <property type="molecule type" value="Genomic_DNA"/>
</dbReference>
<evidence type="ECO:0000256" key="1">
    <source>
        <dbReference type="SAM" id="SignalP"/>
    </source>
</evidence>
<dbReference type="OrthoDB" id="5614918at2"/>
<dbReference type="RefSeq" id="WP_069447832.1">
    <property type="nucleotide sequence ID" value="NZ_MDCJ01000007.1"/>
</dbReference>
<evidence type="ECO:0008006" key="4">
    <source>
        <dbReference type="Google" id="ProtNLM"/>
    </source>
</evidence>
<proteinExistence type="predicted"/>
<gene>
    <name evidence="2" type="ORF">VSF3289_03813</name>
</gene>
<sequence length="231" mass="26009">MKHSFVIACLLLSFQSYAQLLIAPTRIVIDGSKTVTEQVIIENTGNEALRVEINSVYKPIASNDVTRNNPNVQTIEDISSKVRLSPPVIRSLKPNQRRTIRIQIPAIPDSLPDGEYRTYLQFSPTTTVPSPKSSADKSADSSIDIQFNVHTFIPLYQSKGTPIPKMEFDCNPSQLTIENQGKFQFSAWIESDVTDARKIVLLRESTIRLAKENGETLTIRQNDQRLFQCTK</sequence>
<name>A0A1E3WFU6_9VIBR</name>